<organism evidence="6 7">
    <name type="scientific">Pseudomonas schmalbachii</name>
    <dbReference type="NCBI Taxonomy" id="2816993"/>
    <lineage>
        <taxon>Bacteria</taxon>
        <taxon>Pseudomonadati</taxon>
        <taxon>Pseudomonadota</taxon>
        <taxon>Gammaproteobacteria</taxon>
        <taxon>Pseudomonadales</taxon>
        <taxon>Pseudomonadaceae</taxon>
        <taxon>Pseudomonas</taxon>
    </lineage>
</organism>
<accession>A0ABS3TKZ6</accession>
<evidence type="ECO:0000256" key="2">
    <source>
        <dbReference type="ARBA" id="ARBA00023125"/>
    </source>
</evidence>
<dbReference type="PANTHER" id="PTHR44688">
    <property type="entry name" value="DNA-BINDING TRANSCRIPTIONAL ACTIVATOR DEVR_DOSR"/>
    <property type="match status" value="1"/>
</dbReference>
<dbReference type="CDD" id="cd06170">
    <property type="entry name" value="LuxR_C_like"/>
    <property type="match status" value="1"/>
</dbReference>
<reference evidence="6 7" key="1">
    <citation type="submission" date="2020-12" db="EMBL/GenBank/DDBJ databases">
        <title>Pseudomonas schmalbachii sp. nov. isolated from millipede gut.</title>
        <authorList>
            <person name="Shelomi M."/>
        </authorList>
    </citation>
    <scope>NUCLEOTIDE SEQUENCE [LARGE SCALE GENOMIC DNA]</scope>
    <source>
        <strain evidence="6 7">Milli4</strain>
    </source>
</reference>
<evidence type="ECO:0000256" key="4">
    <source>
        <dbReference type="SAM" id="MobiDB-lite"/>
    </source>
</evidence>
<keyword evidence="7" id="KW-1185">Reference proteome</keyword>
<dbReference type="Gene3D" id="1.10.10.10">
    <property type="entry name" value="Winged helix-like DNA-binding domain superfamily/Winged helix DNA-binding domain"/>
    <property type="match status" value="1"/>
</dbReference>
<evidence type="ECO:0000259" key="5">
    <source>
        <dbReference type="PROSITE" id="PS50043"/>
    </source>
</evidence>
<dbReference type="SMART" id="SM00421">
    <property type="entry name" value="HTH_LUXR"/>
    <property type="match status" value="1"/>
</dbReference>
<evidence type="ECO:0000313" key="6">
    <source>
        <dbReference type="EMBL" id="MBO3274322.1"/>
    </source>
</evidence>
<protein>
    <recommendedName>
        <fullName evidence="5">HTH luxR-type domain-containing protein</fullName>
    </recommendedName>
</protein>
<name>A0ABS3TKZ6_9PSED</name>
<dbReference type="InterPro" id="IPR027417">
    <property type="entry name" value="P-loop_NTPase"/>
</dbReference>
<sequence>MHSPLLSTKVLPPRRGRGTLPRPRLEQLIERIAEASLTVLRAPPGFGKSTLASTWAEAALARGGRVAWLNLDEADDTPERLLLYVAAAIQRGFDGTQGGHLLKDLSLIPAEHLSTMLVNDLESRDEQCFLFIDDYHCVPPATLVAGFENLVRFAPDNLHLVFCGRSDLPSALFAHAYADACLEVDAAQLRFDLDETRDLLLRSGGAAIDPTELMELHQSTEGWIAALRASLLTLRQRPAGSARLSNSISGLLDELLDRLPRELVEQLSKLAAVDKFSARLAEELTGTPNGQALIGDLDRRQLFLVSLDDQAHWFSFHPLFREHLRHRLPATELAGTLDKAARWFAGQQLWMDAVRTALATDDNDSARNWIAHCAMDMVERGDIIILLDWERQLHDRLLESPAQLKLALAWAAGLAMSSGNARRLLGEVRTALPGIEDDAQKTHLEWECRALEAMLLALEDRSEAGGRLASACLPYVQDRPWISNTLLNVLCYSHLLSCRWQEFYTMPPMASTPLDPTRYQFNQVYRLCLMGLGETLQGRFSQAAAIFEEAMRITASQHSNRAGARHPVLRALPASFLAGVRYLQGNFAEAERLSLENLDTVKITGFLDCAATLFITISRLSNSHASPQGARYFLEDGDRLAQTRAWPRMQAQLLLERTRVSLIEQKAHEAHACTAQLEALNLAHAPEVSAEISEYACLASLAALWCEACGLSRSADLEQAERLRHQAQQFNLRLMQLRLAGSLAMAHWRRRSTDRAVAYLLEVAELMEHCNAPQILADLPARQPLQQLVSHTLQVSGLNQALKSRLQSLQSGETDAAASQNASRMMITLTSKERHVLELVAQGKSNKEMAKLLGVTPETIKSHMKHIFSKLQVDSRAQAAVAAKACGLI</sequence>
<dbReference type="PRINTS" id="PR00038">
    <property type="entry name" value="HTHLUXR"/>
</dbReference>
<dbReference type="InterPro" id="IPR000792">
    <property type="entry name" value="Tscrpt_reg_LuxR_C"/>
</dbReference>
<dbReference type="SUPFAM" id="SSF52540">
    <property type="entry name" value="P-loop containing nucleoside triphosphate hydrolases"/>
    <property type="match status" value="1"/>
</dbReference>
<dbReference type="RefSeq" id="WP_208312111.1">
    <property type="nucleotide sequence ID" value="NZ_JAELYA010000001.1"/>
</dbReference>
<comment type="caution">
    <text evidence="6">The sequence shown here is derived from an EMBL/GenBank/DDBJ whole genome shotgun (WGS) entry which is preliminary data.</text>
</comment>
<dbReference type="PROSITE" id="PS50043">
    <property type="entry name" value="HTH_LUXR_2"/>
    <property type="match status" value="1"/>
</dbReference>
<keyword evidence="3" id="KW-0804">Transcription</keyword>
<dbReference type="InterPro" id="IPR059106">
    <property type="entry name" value="WHD_MalT"/>
</dbReference>
<dbReference type="Gene3D" id="3.40.50.300">
    <property type="entry name" value="P-loop containing nucleotide triphosphate hydrolases"/>
    <property type="match status" value="1"/>
</dbReference>
<keyword evidence="1" id="KW-0805">Transcription regulation</keyword>
<dbReference type="EMBL" id="JAELYA010000001">
    <property type="protein sequence ID" value="MBO3274322.1"/>
    <property type="molecule type" value="Genomic_DNA"/>
</dbReference>
<keyword evidence="2" id="KW-0238">DNA-binding</keyword>
<dbReference type="Pfam" id="PF00196">
    <property type="entry name" value="GerE"/>
    <property type="match status" value="1"/>
</dbReference>
<feature type="region of interest" description="Disordered" evidence="4">
    <location>
        <begin position="1"/>
        <end position="20"/>
    </location>
</feature>
<dbReference type="SUPFAM" id="SSF46894">
    <property type="entry name" value="C-terminal effector domain of the bipartite response regulators"/>
    <property type="match status" value="1"/>
</dbReference>
<gene>
    <name evidence="6" type="ORF">JFY56_03715</name>
</gene>
<dbReference type="Proteomes" id="UP000669060">
    <property type="component" value="Unassembled WGS sequence"/>
</dbReference>
<dbReference type="Pfam" id="PF25873">
    <property type="entry name" value="WHD_MalT"/>
    <property type="match status" value="1"/>
</dbReference>
<feature type="domain" description="HTH luxR-type" evidence="5">
    <location>
        <begin position="822"/>
        <end position="887"/>
    </location>
</feature>
<evidence type="ECO:0000256" key="1">
    <source>
        <dbReference type="ARBA" id="ARBA00023015"/>
    </source>
</evidence>
<dbReference type="InterPro" id="IPR036388">
    <property type="entry name" value="WH-like_DNA-bd_sf"/>
</dbReference>
<dbReference type="PANTHER" id="PTHR44688:SF16">
    <property type="entry name" value="DNA-BINDING TRANSCRIPTIONAL ACTIVATOR DEVR_DOSR"/>
    <property type="match status" value="1"/>
</dbReference>
<proteinExistence type="predicted"/>
<dbReference type="InterPro" id="IPR016032">
    <property type="entry name" value="Sig_transdc_resp-reg_C-effctor"/>
</dbReference>
<evidence type="ECO:0000256" key="3">
    <source>
        <dbReference type="ARBA" id="ARBA00023163"/>
    </source>
</evidence>
<evidence type="ECO:0000313" key="7">
    <source>
        <dbReference type="Proteomes" id="UP000669060"/>
    </source>
</evidence>